<dbReference type="GO" id="GO:0005737">
    <property type="term" value="C:cytoplasm"/>
    <property type="evidence" value="ECO:0007669"/>
    <property type="project" value="UniProtKB-SubCell"/>
</dbReference>
<dbReference type="Pfam" id="PF08245">
    <property type="entry name" value="Mur_ligase_M"/>
    <property type="match status" value="1"/>
</dbReference>
<dbReference type="HAMAP" id="MF_02019">
    <property type="entry name" value="MurF"/>
    <property type="match status" value="1"/>
</dbReference>
<feature type="domain" description="Mur ligase central" evidence="13">
    <location>
        <begin position="118"/>
        <end position="301"/>
    </location>
</feature>
<keyword evidence="4 10" id="KW-0547">Nucleotide-binding</keyword>
<dbReference type="EMBL" id="RQGG01000013">
    <property type="protein sequence ID" value="TGL55035.1"/>
    <property type="molecule type" value="Genomic_DNA"/>
</dbReference>
<dbReference type="SUPFAM" id="SSF63418">
    <property type="entry name" value="MurE/MurF N-terminal domain"/>
    <property type="match status" value="1"/>
</dbReference>
<evidence type="ECO:0000256" key="10">
    <source>
        <dbReference type="HAMAP-Rule" id="MF_02019"/>
    </source>
</evidence>
<dbReference type="PANTHER" id="PTHR43024:SF1">
    <property type="entry name" value="UDP-N-ACETYLMURAMOYL-TRIPEPTIDE--D-ALANYL-D-ALANINE LIGASE"/>
    <property type="match status" value="1"/>
</dbReference>
<dbReference type="RefSeq" id="WP_135618181.1">
    <property type="nucleotide sequence ID" value="NZ_RQGG01000013.1"/>
</dbReference>
<dbReference type="SUPFAM" id="SSF53623">
    <property type="entry name" value="MurD-like peptide ligases, catalytic domain"/>
    <property type="match status" value="1"/>
</dbReference>
<reference evidence="14" key="1">
    <citation type="journal article" date="2019" name="PLoS Negl. Trop. Dis.">
        <title>Revisiting the worldwide diversity of Leptospira species in the environment.</title>
        <authorList>
            <person name="Vincent A.T."/>
            <person name="Schiettekatte O."/>
            <person name="Bourhy P."/>
            <person name="Veyrier F.J."/>
            <person name="Picardeau M."/>
        </authorList>
    </citation>
    <scope>NUCLEOTIDE SEQUENCE [LARGE SCALE GENOMIC DNA]</scope>
    <source>
        <strain evidence="14">201702454</strain>
    </source>
</reference>
<comment type="caution">
    <text evidence="14">The sequence shown here is derived from an EMBL/GenBank/DDBJ whole genome shotgun (WGS) entry which is preliminary data.</text>
</comment>
<evidence type="ECO:0000256" key="2">
    <source>
        <dbReference type="ARBA" id="ARBA00022598"/>
    </source>
</evidence>
<proteinExistence type="inferred from homology"/>
<dbReference type="Pfam" id="PF02875">
    <property type="entry name" value="Mur_ligase_C"/>
    <property type="match status" value="1"/>
</dbReference>
<feature type="binding site" evidence="10">
    <location>
        <begin position="120"/>
        <end position="126"/>
    </location>
    <ligand>
        <name>ATP</name>
        <dbReference type="ChEBI" id="CHEBI:30616"/>
    </ligand>
</feature>
<keyword evidence="7 10" id="KW-0573">Peptidoglycan synthesis</keyword>
<comment type="catalytic activity">
    <reaction evidence="10 11">
        <text>D-alanyl-D-alanine + UDP-N-acetyl-alpha-D-muramoyl-L-alanyl-gamma-D-glutamyl-meso-2,6-diaminopimelate + ATP = UDP-N-acetyl-alpha-D-muramoyl-L-alanyl-gamma-D-glutamyl-meso-2,6-diaminopimeloyl-D-alanyl-D-alanine + ADP + phosphate + H(+)</text>
        <dbReference type="Rhea" id="RHEA:28374"/>
        <dbReference type="ChEBI" id="CHEBI:15378"/>
        <dbReference type="ChEBI" id="CHEBI:30616"/>
        <dbReference type="ChEBI" id="CHEBI:43474"/>
        <dbReference type="ChEBI" id="CHEBI:57822"/>
        <dbReference type="ChEBI" id="CHEBI:61386"/>
        <dbReference type="ChEBI" id="CHEBI:83905"/>
        <dbReference type="ChEBI" id="CHEBI:456216"/>
        <dbReference type="EC" id="6.3.2.10"/>
    </reaction>
</comment>
<dbReference type="GO" id="GO:0047480">
    <property type="term" value="F:UDP-N-acetylmuramoyl-tripeptide-D-alanyl-D-alanine ligase activity"/>
    <property type="evidence" value="ECO:0007669"/>
    <property type="project" value="UniProtKB-UniRule"/>
</dbReference>
<keyword evidence="15" id="KW-1185">Reference proteome</keyword>
<evidence type="ECO:0000313" key="14">
    <source>
        <dbReference type="EMBL" id="TGL55035.1"/>
    </source>
</evidence>
<accession>A0A4R9JTN2</accession>
<dbReference type="InterPro" id="IPR013221">
    <property type="entry name" value="Mur_ligase_cen"/>
</dbReference>
<dbReference type="NCBIfam" id="TIGR01143">
    <property type="entry name" value="murF"/>
    <property type="match status" value="1"/>
</dbReference>
<dbReference type="SUPFAM" id="SSF53244">
    <property type="entry name" value="MurD-like peptide ligases, peptide-binding domain"/>
    <property type="match status" value="1"/>
</dbReference>
<keyword evidence="3 10" id="KW-0132">Cell division</keyword>
<sequence length="459" mass="51979">MIAPFEYSLSTLLSLFSLKPDWGNPKNPKFQWISTSSREIKKNTLFVPLRGDRDGHEFIVDALRNGATGFLCEKNHPILKSLSSSEIEKAIFVKDTLRSLGTLANFHRNRFCPVILAITGSSGKTTTKDLLGGLFSFLEPKSLVVTEKNYNNEIGLPFTLFRITEFTRVVICEMGMNHRGEIERLSRIAEPTHALITNIGSAHIENLKSRENIAEEKIDIITGLRPDGVLFVPDDLDFLNRAKIRTKQIKQNLIIWKHTKNPDLKVNQINQNGFVLDWKKESIQWKIPGQKLLSNVRGMVAVGSYFGIPDGQIRNTIRSYKSPNKRLNIKKGFYTIIDDCYNANPESMSSSIDACLQFADGKNIVWVLGTMKELGKFSKFYHERIGKELKKIGKGILLGLGEDTKPMVKQVNHAKLFTNKQDLIHFIQKEIPKNTVILVKGSRSMKMEEIVAELESFKG</sequence>
<dbReference type="GO" id="GO:0009252">
    <property type="term" value="P:peptidoglycan biosynthetic process"/>
    <property type="evidence" value="ECO:0007669"/>
    <property type="project" value="UniProtKB-UniRule"/>
</dbReference>
<dbReference type="InterPro" id="IPR004101">
    <property type="entry name" value="Mur_ligase_C"/>
</dbReference>
<dbReference type="GO" id="GO:0051301">
    <property type="term" value="P:cell division"/>
    <property type="evidence" value="ECO:0007669"/>
    <property type="project" value="UniProtKB-KW"/>
</dbReference>
<dbReference type="AlphaFoldDB" id="A0A4R9JTN2"/>
<comment type="subcellular location">
    <subcellularLocation>
        <location evidence="10 11">Cytoplasm</location>
    </subcellularLocation>
</comment>
<dbReference type="UniPathway" id="UPA00219"/>
<protein>
    <recommendedName>
        <fullName evidence="10 11">UDP-N-acetylmuramoyl-tripeptide--D-alanyl-D-alanine ligase</fullName>
        <ecNumber evidence="10 11">6.3.2.10</ecNumber>
    </recommendedName>
    <alternativeName>
        <fullName evidence="10">D-alanyl-D-alanine-adding enzyme</fullName>
    </alternativeName>
</protein>
<gene>
    <name evidence="10" type="primary">murF</name>
    <name evidence="14" type="ORF">EHQ59_05355</name>
</gene>
<keyword evidence="8 10" id="KW-0131">Cell cycle</keyword>
<evidence type="ECO:0000256" key="1">
    <source>
        <dbReference type="ARBA" id="ARBA00022490"/>
    </source>
</evidence>
<organism evidence="14 15">
    <name type="scientific">Leptospira kemamanensis</name>
    <dbReference type="NCBI Taxonomy" id="2484942"/>
    <lineage>
        <taxon>Bacteria</taxon>
        <taxon>Pseudomonadati</taxon>
        <taxon>Spirochaetota</taxon>
        <taxon>Spirochaetia</taxon>
        <taxon>Leptospirales</taxon>
        <taxon>Leptospiraceae</taxon>
        <taxon>Leptospira</taxon>
    </lineage>
</organism>
<dbReference type="GO" id="GO:0005524">
    <property type="term" value="F:ATP binding"/>
    <property type="evidence" value="ECO:0007669"/>
    <property type="project" value="UniProtKB-UniRule"/>
</dbReference>
<evidence type="ECO:0000256" key="7">
    <source>
        <dbReference type="ARBA" id="ARBA00022984"/>
    </source>
</evidence>
<keyword evidence="6 10" id="KW-0133">Cell shape</keyword>
<dbReference type="InterPro" id="IPR036565">
    <property type="entry name" value="Mur-like_cat_sf"/>
</dbReference>
<keyword evidence="2 10" id="KW-0436">Ligase</keyword>
<evidence type="ECO:0000259" key="13">
    <source>
        <dbReference type="Pfam" id="PF08245"/>
    </source>
</evidence>
<evidence type="ECO:0000256" key="4">
    <source>
        <dbReference type="ARBA" id="ARBA00022741"/>
    </source>
</evidence>
<dbReference type="InterPro" id="IPR051046">
    <property type="entry name" value="MurCDEF_CellWall_CoF430Synth"/>
</dbReference>
<dbReference type="GO" id="GO:0008360">
    <property type="term" value="P:regulation of cell shape"/>
    <property type="evidence" value="ECO:0007669"/>
    <property type="project" value="UniProtKB-KW"/>
</dbReference>
<dbReference type="InterPro" id="IPR035911">
    <property type="entry name" value="MurE/MurF_N"/>
</dbReference>
<evidence type="ECO:0000256" key="3">
    <source>
        <dbReference type="ARBA" id="ARBA00022618"/>
    </source>
</evidence>
<dbReference type="Gene3D" id="3.90.190.20">
    <property type="entry name" value="Mur ligase, C-terminal domain"/>
    <property type="match status" value="1"/>
</dbReference>
<dbReference type="InterPro" id="IPR036615">
    <property type="entry name" value="Mur_ligase_C_dom_sf"/>
</dbReference>
<dbReference type="EC" id="6.3.2.10" evidence="10 11"/>
<comment type="function">
    <text evidence="10 11">Involved in cell wall formation. Catalyzes the final step in the synthesis of UDP-N-acetylmuramoyl-pentapeptide, the precursor of murein.</text>
</comment>
<dbReference type="GO" id="GO:0071555">
    <property type="term" value="P:cell wall organization"/>
    <property type="evidence" value="ECO:0007669"/>
    <property type="project" value="UniProtKB-KW"/>
</dbReference>
<evidence type="ECO:0000256" key="8">
    <source>
        <dbReference type="ARBA" id="ARBA00023306"/>
    </source>
</evidence>
<dbReference type="GO" id="GO:0008766">
    <property type="term" value="F:UDP-N-acetylmuramoylalanyl-D-glutamyl-2,6-diaminopimelate-D-alanyl-D-alanine ligase activity"/>
    <property type="evidence" value="ECO:0007669"/>
    <property type="project" value="RHEA"/>
</dbReference>
<dbReference type="PANTHER" id="PTHR43024">
    <property type="entry name" value="UDP-N-ACETYLMURAMOYL-TRIPEPTIDE--D-ALANYL-D-ALANINE LIGASE"/>
    <property type="match status" value="1"/>
</dbReference>
<evidence type="ECO:0000256" key="6">
    <source>
        <dbReference type="ARBA" id="ARBA00022960"/>
    </source>
</evidence>
<keyword evidence="1 10" id="KW-0963">Cytoplasm</keyword>
<name>A0A4R9JTN2_9LEPT</name>
<evidence type="ECO:0000313" key="15">
    <source>
        <dbReference type="Proteomes" id="UP000297609"/>
    </source>
</evidence>
<dbReference type="InterPro" id="IPR005863">
    <property type="entry name" value="UDP-N-AcMur_synth"/>
</dbReference>
<comment type="pathway">
    <text evidence="10 11">Cell wall biogenesis; peptidoglycan biosynthesis.</text>
</comment>
<dbReference type="Gene3D" id="3.40.1390.10">
    <property type="entry name" value="MurE/MurF, N-terminal domain"/>
    <property type="match status" value="1"/>
</dbReference>
<dbReference type="Gene3D" id="3.40.1190.10">
    <property type="entry name" value="Mur-like, catalytic domain"/>
    <property type="match status" value="1"/>
</dbReference>
<keyword evidence="5 10" id="KW-0067">ATP-binding</keyword>
<evidence type="ECO:0000256" key="5">
    <source>
        <dbReference type="ARBA" id="ARBA00022840"/>
    </source>
</evidence>
<evidence type="ECO:0000259" key="12">
    <source>
        <dbReference type="Pfam" id="PF02875"/>
    </source>
</evidence>
<evidence type="ECO:0000256" key="11">
    <source>
        <dbReference type="RuleBase" id="RU004136"/>
    </source>
</evidence>
<comment type="similarity">
    <text evidence="10">Belongs to the MurCDEF family. MurF subfamily.</text>
</comment>
<dbReference type="Proteomes" id="UP000297609">
    <property type="component" value="Unassembled WGS sequence"/>
</dbReference>
<keyword evidence="9 10" id="KW-0961">Cell wall biogenesis/degradation</keyword>
<dbReference type="OrthoDB" id="9801978at2"/>
<evidence type="ECO:0000256" key="9">
    <source>
        <dbReference type="ARBA" id="ARBA00023316"/>
    </source>
</evidence>
<feature type="domain" description="Mur ligase C-terminal" evidence="12">
    <location>
        <begin position="327"/>
        <end position="443"/>
    </location>
</feature>